<feature type="region of interest" description="Disordered" evidence="1">
    <location>
        <begin position="62"/>
        <end position="99"/>
    </location>
</feature>
<keyword evidence="3" id="KW-1185">Reference proteome</keyword>
<feature type="compositionally biased region" description="Basic residues" evidence="1">
    <location>
        <begin position="158"/>
        <end position="171"/>
    </location>
</feature>
<sequence length="171" mass="18706">MSTRDSSMALLCTRLLSVSRTMQSQTAPKHLERETSSSFESTESLCNAACWEEFVNTTSIKSSLHSGHAAYKEPPSARRKTTHQPPEPPQNHHLKQQESTMCTRTKLACGCPGQTTRCKKKKACTPPTPVNVTNCRACAASKASIASGSSKNTNRANRPSKKAKKSKKNKK</sequence>
<accession>A0ABR1L8C9</accession>
<organism evidence="2 3">
    <name type="scientific">Phyllosticta citricarpa</name>
    <dbReference type="NCBI Taxonomy" id="55181"/>
    <lineage>
        <taxon>Eukaryota</taxon>
        <taxon>Fungi</taxon>
        <taxon>Dikarya</taxon>
        <taxon>Ascomycota</taxon>
        <taxon>Pezizomycotina</taxon>
        <taxon>Dothideomycetes</taxon>
        <taxon>Dothideomycetes incertae sedis</taxon>
        <taxon>Botryosphaeriales</taxon>
        <taxon>Phyllostictaceae</taxon>
        <taxon>Phyllosticta</taxon>
    </lineage>
</organism>
<evidence type="ECO:0008006" key="4">
    <source>
        <dbReference type="Google" id="ProtNLM"/>
    </source>
</evidence>
<evidence type="ECO:0000256" key="1">
    <source>
        <dbReference type="SAM" id="MobiDB-lite"/>
    </source>
</evidence>
<evidence type="ECO:0000313" key="2">
    <source>
        <dbReference type="EMBL" id="KAK7530085.1"/>
    </source>
</evidence>
<proteinExistence type="predicted"/>
<gene>
    <name evidence="2" type="ORF">IWX46DRAFT_410549</name>
</gene>
<dbReference type="EMBL" id="JBBPDW010000065">
    <property type="protein sequence ID" value="KAK7530085.1"/>
    <property type="molecule type" value="Genomic_DNA"/>
</dbReference>
<dbReference type="Proteomes" id="UP001365128">
    <property type="component" value="Unassembled WGS sequence"/>
</dbReference>
<name>A0ABR1L8C9_9PEZI</name>
<evidence type="ECO:0000313" key="3">
    <source>
        <dbReference type="Proteomes" id="UP001365128"/>
    </source>
</evidence>
<reference evidence="2 3" key="1">
    <citation type="submission" date="2024-04" db="EMBL/GenBank/DDBJ databases">
        <title>Phyllosticta paracitricarpa is synonymous to the EU quarantine fungus P. citricarpa based on phylogenomic analyses.</title>
        <authorList>
            <consortium name="Lawrence Berkeley National Laboratory"/>
            <person name="Van Ingen-Buijs V.A."/>
            <person name="Van Westerhoven A.C."/>
            <person name="Haridas S."/>
            <person name="Skiadas P."/>
            <person name="Martin F."/>
            <person name="Groenewald J.Z."/>
            <person name="Crous P.W."/>
            <person name="Seidl M.F."/>
        </authorList>
    </citation>
    <scope>NUCLEOTIDE SEQUENCE [LARGE SCALE GENOMIC DNA]</scope>
    <source>
        <strain evidence="2 3">CBS 122670</strain>
    </source>
</reference>
<feature type="region of interest" description="Disordered" evidence="1">
    <location>
        <begin position="142"/>
        <end position="171"/>
    </location>
</feature>
<comment type="caution">
    <text evidence="2">The sequence shown here is derived from an EMBL/GenBank/DDBJ whole genome shotgun (WGS) entry which is preliminary data.</text>
</comment>
<protein>
    <recommendedName>
        <fullName evidence="4">Secreted protein</fullName>
    </recommendedName>
</protein>